<dbReference type="EMBL" id="JACWMW010000001">
    <property type="protein sequence ID" value="MBD1384860.1"/>
    <property type="molecule type" value="Genomic_DNA"/>
</dbReference>
<name>A0ABR7X487_9SPHI</name>
<keyword evidence="3" id="KW-1185">Reference proteome</keyword>
<dbReference type="RefSeq" id="WP_191174704.1">
    <property type="nucleotide sequence ID" value="NZ_JACWMW010000001.1"/>
</dbReference>
<proteinExistence type="predicted"/>
<dbReference type="Proteomes" id="UP000618754">
    <property type="component" value="Unassembled WGS sequence"/>
</dbReference>
<evidence type="ECO:0008006" key="4">
    <source>
        <dbReference type="Google" id="ProtNLM"/>
    </source>
</evidence>
<feature type="signal peptide" evidence="1">
    <location>
        <begin position="1"/>
        <end position="19"/>
    </location>
</feature>
<gene>
    <name evidence="2" type="ORF">IDJ75_06190</name>
</gene>
<keyword evidence="1" id="KW-0732">Signal</keyword>
<dbReference type="Gene3D" id="2.40.128.490">
    <property type="entry name" value="Uncharacterised protein PF14869, DUF4488"/>
    <property type="match status" value="1"/>
</dbReference>
<comment type="caution">
    <text evidence="2">The sequence shown here is derived from an EMBL/GenBank/DDBJ whole genome shotgun (WGS) entry which is preliminary data.</text>
</comment>
<feature type="chain" id="PRO_5046894945" description="Lipocalin-like domain-containing protein" evidence="1">
    <location>
        <begin position="20"/>
        <end position="132"/>
    </location>
</feature>
<sequence length="132" mass="15046">MIKKIVPAFLILAILLAFTADVSLKGSWEYCGGVYNGKPEPASKDYTLRRQYDEAHYTALFIEKGAEPIPYEKGNYVLKPDTCLETQTFSAQPSKLLNVTLKYRYQIKNDTLTFSGILPNGTIVQEYWKRVK</sequence>
<evidence type="ECO:0000313" key="3">
    <source>
        <dbReference type="Proteomes" id="UP000618754"/>
    </source>
</evidence>
<organism evidence="2 3">
    <name type="scientific">Mucilaginibacter rigui</name>
    <dbReference type="NCBI Taxonomy" id="534635"/>
    <lineage>
        <taxon>Bacteria</taxon>
        <taxon>Pseudomonadati</taxon>
        <taxon>Bacteroidota</taxon>
        <taxon>Sphingobacteriia</taxon>
        <taxon>Sphingobacteriales</taxon>
        <taxon>Sphingobacteriaceae</taxon>
        <taxon>Mucilaginibacter</taxon>
    </lineage>
</organism>
<reference evidence="2 3" key="1">
    <citation type="submission" date="2020-09" db="EMBL/GenBank/DDBJ databases">
        <title>Novel species of Mucilaginibacter isolated from a glacier on the Tibetan Plateau.</title>
        <authorList>
            <person name="Liu Q."/>
            <person name="Xin Y.-H."/>
        </authorList>
    </citation>
    <scope>NUCLEOTIDE SEQUENCE [LARGE SCALE GENOMIC DNA]</scope>
    <source>
        <strain evidence="2 3">CGMCC 1.13878</strain>
    </source>
</reference>
<protein>
    <recommendedName>
        <fullName evidence="4">Lipocalin-like domain-containing protein</fullName>
    </recommendedName>
</protein>
<evidence type="ECO:0000313" key="2">
    <source>
        <dbReference type="EMBL" id="MBD1384860.1"/>
    </source>
</evidence>
<evidence type="ECO:0000256" key="1">
    <source>
        <dbReference type="SAM" id="SignalP"/>
    </source>
</evidence>
<accession>A0ABR7X487</accession>